<dbReference type="Pfam" id="PF01248">
    <property type="entry name" value="Ribosomal_L7Ae"/>
    <property type="match status" value="1"/>
</dbReference>
<accession>A0ABI7XN11</accession>
<dbReference type="PROSITE" id="PS00709">
    <property type="entry name" value="RIBOSOMAL_L30E_1"/>
    <property type="match status" value="1"/>
</dbReference>
<dbReference type="Gene3D" id="3.30.1330.30">
    <property type="match status" value="1"/>
</dbReference>
<evidence type="ECO:0000313" key="7">
    <source>
        <dbReference type="Proteomes" id="UP000823872"/>
    </source>
</evidence>
<evidence type="ECO:0000313" key="6">
    <source>
        <dbReference type="Ensembl" id="ENSFCTP00005023908.1"/>
    </source>
</evidence>
<dbReference type="GeneTree" id="ENSGT00390000012138"/>
<reference evidence="6" key="3">
    <citation type="submission" date="2025-09" db="UniProtKB">
        <authorList>
            <consortium name="Ensembl"/>
        </authorList>
    </citation>
    <scope>IDENTIFICATION</scope>
    <source>
        <strain evidence="6">breed Abyssinian</strain>
    </source>
</reference>
<evidence type="ECO:0000256" key="4">
    <source>
        <dbReference type="ARBA" id="ARBA00035231"/>
    </source>
</evidence>
<proteinExistence type="inferred from homology"/>
<dbReference type="Proteomes" id="UP000823872">
    <property type="component" value="Chromosome D3"/>
</dbReference>
<dbReference type="InterPro" id="IPR039109">
    <property type="entry name" value="Ribosomal_eL30-like"/>
</dbReference>
<feature type="domain" description="Ribosomal protein eL8/eL30/eS12/Gadd45" evidence="5">
    <location>
        <begin position="7"/>
        <end position="98"/>
    </location>
</feature>
<dbReference type="InterPro" id="IPR022991">
    <property type="entry name" value="Ribosomal_eL30_CS"/>
</dbReference>
<protein>
    <recommendedName>
        <fullName evidence="4">Large ribosomal subunit protein eL30</fullName>
    </recommendedName>
</protein>
<evidence type="ECO:0000256" key="2">
    <source>
        <dbReference type="ARBA" id="ARBA00022980"/>
    </source>
</evidence>
<dbReference type="InterPro" id="IPR004038">
    <property type="entry name" value="Ribosomal_eL8/eL30/eS12/Gad45"/>
</dbReference>
<keyword evidence="2" id="KW-0689">Ribosomal protein</keyword>
<dbReference type="SUPFAM" id="SSF55315">
    <property type="entry name" value="L30e-like"/>
    <property type="match status" value="1"/>
</dbReference>
<dbReference type="InterPro" id="IPR029064">
    <property type="entry name" value="Ribosomal_eL30-like_sf"/>
</dbReference>
<reference evidence="6 7" key="1">
    <citation type="submission" date="2021-02" db="EMBL/GenBank/DDBJ databases">
        <title>Safari Cat Assemblies.</title>
        <authorList>
            <person name="Bredemeyer K.R."/>
            <person name="Murphy W.J."/>
        </authorList>
    </citation>
    <scope>NUCLEOTIDE SEQUENCE [LARGE SCALE GENOMIC DNA]</scope>
</reference>
<dbReference type="Ensembl" id="ENSFCTT00005034965.1">
    <property type="protein sequence ID" value="ENSFCTP00005023908.1"/>
    <property type="gene ID" value="ENSFCTG00005012331.1"/>
</dbReference>
<reference evidence="6" key="2">
    <citation type="submission" date="2025-08" db="UniProtKB">
        <authorList>
            <consortium name="Ensembl"/>
        </authorList>
    </citation>
    <scope>IDENTIFICATION</scope>
    <source>
        <strain evidence="6">breed Abyssinian</strain>
    </source>
</reference>
<gene>
    <name evidence="6" type="primary">H2BU1</name>
</gene>
<evidence type="ECO:0000256" key="3">
    <source>
        <dbReference type="ARBA" id="ARBA00023274"/>
    </source>
</evidence>
<keyword evidence="3" id="KW-0687">Ribonucleoprotein</keyword>
<keyword evidence="7" id="KW-1185">Reference proteome</keyword>
<evidence type="ECO:0000259" key="5">
    <source>
        <dbReference type="Pfam" id="PF01248"/>
    </source>
</evidence>
<sequence length="146" mass="16420">MKKPLETINPRLPLVMKSRKCALGYKQALKMIRHGKVKRILLANNCPGLRKSEIEYCTMWAKSGVHHYSGNKIELSTTGGRYYRGCTLVAVDPGDSNVTRSLQTGESQSSFKKMGPQRLRGGIKVRDSSKEEKHLKQGQCPSRIIF</sequence>
<comment type="similarity">
    <text evidence="1">Belongs to the eukaryotic ribosomal protein eL30 family.</text>
</comment>
<evidence type="ECO:0000256" key="1">
    <source>
        <dbReference type="ARBA" id="ARBA00007326"/>
    </source>
</evidence>
<name>A0ABI7XN11_FELCA</name>
<dbReference type="PANTHER" id="PTHR11449">
    <property type="entry name" value="RIBOSOMAL PROTEIN L30"/>
    <property type="match status" value="1"/>
</dbReference>
<organism evidence="6 7">
    <name type="scientific">Felis catus</name>
    <name type="common">Cat</name>
    <name type="synonym">Felis silvestris catus</name>
    <dbReference type="NCBI Taxonomy" id="9685"/>
    <lineage>
        <taxon>Eukaryota</taxon>
        <taxon>Metazoa</taxon>
        <taxon>Chordata</taxon>
        <taxon>Craniata</taxon>
        <taxon>Vertebrata</taxon>
        <taxon>Euteleostomi</taxon>
        <taxon>Mammalia</taxon>
        <taxon>Eutheria</taxon>
        <taxon>Laurasiatheria</taxon>
        <taxon>Carnivora</taxon>
        <taxon>Feliformia</taxon>
        <taxon>Felidae</taxon>
        <taxon>Felinae</taxon>
        <taxon>Felis</taxon>
    </lineage>
</organism>